<accession>A0A0P0WJJ0</accession>
<evidence type="ECO:0000313" key="1">
    <source>
        <dbReference type="EMBL" id="BAS92907.1"/>
    </source>
</evidence>
<keyword evidence="2" id="KW-1185">Reference proteome</keyword>
<dbReference type="AlphaFoldDB" id="A0A0P0WJJ0"/>
<dbReference type="EMBL" id="AP014961">
    <property type="protein sequence ID" value="BAS92907.1"/>
    <property type="molecule type" value="Genomic_DNA"/>
</dbReference>
<gene>
    <name evidence="1" type="ordered locus">Os05g0228650</name>
    <name evidence="1" type="ORF">OSNPB_050228650</name>
</gene>
<protein>
    <submittedName>
        <fullName evidence="1">Os05g0228650 protein</fullName>
    </submittedName>
</protein>
<dbReference type="Proteomes" id="UP000059680">
    <property type="component" value="Chromosome 5"/>
</dbReference>
<dbReference type="InParanoid" id="A0A0P0WJJ0"/>
<reference evidence="1 2" key="2">
    <citation type="journal article" date="2013" name="Plant Cell Physiol.">
        <title>Rice Annotation Project Database (RAP-DB): an integrative and interactive database for rice genomics.</title>
        <authorList>
            <person name="Sakai H."/>
            <person name="Lee S.S."/>
            <person name="Tanaka T."/>
            <person name="Numa H."/>
            <person name="Kim J."/>
            <person name="Kawahara Y."/>
            <person name="Wakimoto H."/>
            <person name="Yang C.C."/>
            <person name="Iwamoto M."/>
            <person name="Abe T."/>
            <person name="Yamada Y."/>
            <person name="Muto A."/>
            <person name="Inokuchi H."/>
            <person name="Ikemura T."/>
            <person name="Matsumoto T."/>
            <person name="Sasaki T."/>
            <person name="Itoh T."/>
        </authorList>
    </citation>
    <scope>NUCLEOTIDE SEQUENCE [LARGE SCALE GENOMIC DNA]</scope>
    <source>
        <strain evidence="2">cv. Nipponbare</strain>
    </source>
</reference>
<organism evidence="1 2">
    <name type="scientific">Oryza sativa subsp. japonica</name>
    <name type="common">Rice</name>
    <dbReference type="NCBI Taxonomy" id="39947"/>
    <lineage>
        <taxon>Eukaryota</taxon>
        <taxon>Viridiplantae</taxon>
        <taxon>Streptophyta</taxon>
        <taxon>Embryophyta</taxon>
        <taxon>Tracheophyta</taxon>
        <taxon>Spermatophyta</taxon>
        <taxon>Magnoliopsida</taxon>
        <taxon>Liliopsida</taxon>
        <taxon>Poales</taxon>
        <taxon>Poaceae</taxon>
        <taxon>BOP clade</taxon>
        <taxon>Oryzoideae</taxon>
        <taxon>Oryzeae</taxon>
        <taxon>Oryzinae</taxon>
        <taxon>Oryza</taxon>
        <taxon>Oryza sativa</taxon>
    </lineage>
</organism>
<name>A0A0P0WJJ0_ORYSJ</name>
<reference evidence="2" key="1">
    <citation type="journal article" date="2005" name="Nature">
        <title>The map-based sequence of the rice genome.</title>
        <authorList>
            <consortium name="International rice genome sequencing project (IRGSP)"/>
            <person name="Matsumoto T."/>
            <person name="Wu J."/>
            <person name="Kanamori H."/>
            <person name="Katayose Y."/>
            <person name="Fujisawa M."/>
            <person name="Namiki N."/>
            <person name="Mizuno H."/>
            <person name="Yamamoto K."/>
            <person name="Antonio B.A."/>
            <person name="Baba T."/>
            <person name="Sakata K."/>
            <person name="Nagamura Y."/>
            <person name="Aoki H."/>
            <person name="Arikawa K."/>
            <person name="Arita K."/>
            <person name="Bito T."/>
            <person name="Chiden Y."/>
            <person name="Fujitsuka N."/>
            <person name="Fukunaka R."/>
            <person name="Hamada M."/>
            <person name="Harada C."/>
            <person name="Hayashi A."/>
            <person name="Hijishita S."/>
            <person name="Honda M."/>
            <person name="Hosokawa S."/>
            <person name="Ichikawa Y."/>
            <person name="Idonuma A."/>
            <person name="Iijima M."/>
            <person name="Ikeda M."/>
            <person name="Ikeno M."/>
            <person name="Ito K."/>
            <person name="Ito S."/>
            <person name="Ito T."/>
            <person name="Ito Y."/>
            <person name="Ito Y."/>
            <person name="Iwabuchi A."/>
            <person name="Kamiya K."/>
            <person name="Karasawa W."/>
            <person name="Kurita K."/>
            <person name="Katagiri S."/>
            <person name="Kikuta A."/>
            <person name="Kobayashi H."/>
            <person name="Kobayashi N."/>
            <person name="Machita K."/>
            <person name="Maehara T."/>
            <person name="Masukawa M."/>
            <person name="Mizubayashi T."/>
            <person name="Mukai Y."/>
            <person name="Nagasaki H."/>
            <person name="Nagata Y."/>
            <person name="Naito S."/>
            <person name="Nakashima M."/>
            <person name="Nakama Y."/>
            <person name="Nakamichi Y."/>
            <person name="Nakamura M."/>
            <person name="Meguro A."/>
            <person name="Negishi M."/>
            <person name="Ohta I."/>
            <person name="Ohta T."/>
            <person name="Okamoto M."/>
            <person name="Ono N."/>
            <person name="Saji S."/>
            <person name="Sakaguchi M."/>
            <person name="Sakai K."/>
            <person name="Shibata M."/>
            <person name="Shimokawa T."/>
            <person name="Song J."/>
            <person name="Takazaki Y."/>
            <person name="Terasawa K."/>
            <person name="Tsugane M."/>
            <person name="Tsuji K."/>
            <person name="Ueda S."/>
            <person name="Waki K."/>
            <person name="Yamagata H."/>
            <person name="Yamamoto M."/>
            <person name="Yamamoto S."/>
            <person name="Yamane H."/>
            <person name="Yoshiki S."/>
            <person name="Yoshihara R."/>
            <person name="Yukawa K."/>
            <person name="Zhong H."/>
            <person name="Yano M."/>
            <person name="Yuan Q."/>
            <person name="Ouyang S."/>
            <person name="Liu J."/>
            <person name="Jones K.M."/>
            <person name="Gansberger K."/>
            <person name="Moffat K."/>
            <person name="Hill J."/>
            <person name="Bera J."/>
            <person name="Fadrosh D."/>
            <person name="Jin S."/>
            <person name="Johri S."/>
            <person name="Kim M."/>
            <person name="Overton L."/>
            <person name="Reardon M."/>
            <person name="Tsitrin T."/>
            <person name="Vuong H."/>
            <person name="Weaver B."/>
            <person name="Ciecko A."/>
            <person name="Tallon L."/>
            <person name="Jackson J."/>
            <person name="Pai G."/>
            <person name="Aken S.V."/>
            <person name="Utterback T."/>
            <person name="Reidmuller S."/>
            <person name="Feldblyum T."/>
            <person name="Hsiao J."/>
            <person name="Zismann V."/>
            <person name="Iobst S."/>
            <person name="de Vazeille A.R."/>
            <person name="Buell C.R."/>
            <person name="Ying K."/>
            <person name="Li Y."/>
            <person name="Lu T."/>
            <person name="Huang Y."/>
            <person name="Zhao Q."/>
            <person name="Feng Q."/>
            <person name="Zhang L."/>
            <person name="Zhu J."/>
            <person name="Weng Q."/>
            <person name="Mu J."/>
            <person name="Lu Y."/>
            <person name="Fan D."/>
            <person name="Liu Y."/>
            <person name="Guan J."/>
            <person name="Zhang Y."/>
            <person name="Yu S."/>
            <person name="Liu X."/>
            <person name="Zhang Y."/>
            <person name="Hong G."/>
            <person name="Han B."/>
            <person name="Choisne N."/>
            <person name="Demange N."/>
            <person name="Orjeda G."/>
            <person name="Samain S."/>
            <person name="Cattolico L."/>
            <person name="Pelletier E."/>
            <person name="Couloux A."/>
            <person name="Segurens B."/>
            <person name="Wincker P."/>
            <person name="D'Hont A."/>
            <person name="Scarpelli C."/>
            <person name="Weissenbach J."/>
            <person name="Salanoubat M."/>
            <person name="Quetier F."/>
            <person name="Yu Y."/>
            <person name="Kim H.R."/>
            <person name="Rambo T."/>
            <person name="Currie J."/>
            <person name="Collura K."/>
            <person name="Luo M."/>
            <person name="Yang T."/>
            <person name="Ammiraju J.S.S."/>
            <person name="Engler F."/>
            <person name="Soderlund C."/>
            <person name="Wing R.A."/>
            <person name="Palmer L.E."/>
            <person name="de la Bastide M."/>
            <person name="Spiegel L."/>
            <person name="Nascimento L."/>
            <person name="Zutavern T."/>
            <person name="O'Shaughnessy A."/>
            <person name="Dike S."/>
            <person name="Dedhia N."/>
            <person name="Preston R."/>
            <person name="Balija V."/>
            <person name="McCombie W.R."/>
            <person name="Chow T."/>
            <person name="Chen H."/>
            <person name="Chung M."/>
            <person name="Chen C."/>
            <person name="Shaw J."/>
            <person name="Wu H."/>
            <person name="Hsiao K."/>
            <person name="Chao Y."/>
            <person name="Chu M."/>
            <person name="Cheng C."/>
            <person name="Hour A."/>
            <person name="Lee P."/>
            <person name="Lin S."/>
            <person name="Lin Y."/>
            <person name="Liou J."/>
            <person name="Liu S."/>
            <person name="Hsing Y."/>
            <person name="Raghuvanshi S."/>
            <person name="Mohanty A."/>
            <person name="Bharti A.K."/>
            <person name="Gaur A."/>
            <person name="Gupta V."/>
            <person name="Kumar D."/>
            <person name="Ravi V."/>
            <person name="Vij S."/>
            <person name="Kapur A."/>
            <person name="Khurana P."/>
            <person name="Khurana P."/>
            <person name="Khurana J.P."/>
            <person name="Tyagi A.K."/>
            <person name="Gaikwad K."/>
            <person name="Singh A."/>
            <person name="Dalal V."/>
            <person name="Srivastava S."/>
            <person name="Dixit A."/>
            <person name="Pal A.K."/>
            <person name="Ghazi I.A."/>
            <person name="Yadav M."/>
            <person name="Pandit A."/>
            <person name="Bhargava A."/>
            <person name="Sureshbabu K."/>
            <person name="Batra K."/>
            <person name="Sharma T.R."/>
            <person name="Mohapatra T."/>
            <person name="Singh N.K."/>
            <person name="Messing J."/>
            <person name="Nelson A.B."/>
            <person name="Fuks G."/>
            <person name="Kavchok S."/>
            <person name="Keizer G."/>
            <person name="Linton E."/>
            <person name="Llaca V."/>
            <person name="Song R."/>
            <person name="Tanyolac B."/>
            <person name="Young S."/>
            <person name="Ho-Il K."/>
            <person name="Hahn J.H."/>
            <person name="Sangsakoo G."/>
            <person name="Vanavichit A."/>
            <person name="de Mattos Luiz.A.T."/>
            <person name="Zimmer P.D."/>
            <person name="Malone G."/>
            <person name="Dellagostin O."/>
            <person name="de Oliveira A.C."/>
            <person name="Bevan M."/>
            <person name="Bancroft I."/>
            <person name="Minx P."/>
            <person name="Cordum H."/>
            <person name="Wilson R."/>
            <person name="Cheng Z."/>
            <person name="Jin W."/>
            <person name="Jiang J."/>
            <person name="Leong S.A."/>
            <person name="Iwama H."/>
            <person name="Gojobori T."/>
            <person name="Itoh T."/>
            <person name="Niimura Y."/>
            <person name="Fujii Y."/>
            <person name="Habara T."/>
            <person name="Sakai H."/>
            <person name="Sato Y."/>
            <person name="Wilson G."/>
            <person name="Kumar K."/>
            <person name="McCouch S."/>
            <person name="Juretic N."/>
            <person name="Hoen D."/>
            <person name="Wright S."/>
            <person name="Bruskiewich R."/>
            <person name="Bureau T."/>
            <person name="Miyao A."/>
            <person name="Hirochika H."/>
            <person name="Nishikawa T."/>
            <person name="Kadowaki K."/>
            <person name="Sugiura M."/>
            <person name="Burr B."/>
            <person name="Sasaki T."/>
        </authorList>
    </citation>
    <scope>NUCLEOTIDE SEQUENCE [LARGE SCALE GENOMIC DNA]</scope>
    <source>
        <strain evidence="2">cv. Nipponbare</strain>
    </source>
</reference>
<reference evidence="1 2" key="3">
    <citation type="journal article" date="2013" name="Rice">
        <title>Improvement of the Oryza sativa Nipponbare reference genome using next generation sequence and optical map data.</title>
        <authorList>
            <person name="Kawahara Y."/>
            <person name="de la Bastide M."/>
            <person name="Hamilton J.P."/>
            <person name="Kanamori H."/>
            <person name="McCombie W.R."/>
            <person name="Ouyang S."/>
            <person name="Schwartz D.C."/>
            <person name="Tanaka T."/>
            <person name="Wu J."/>
            <person name="Zhou S."/>
            <person name="Childs K.L."/>
            <person name="Davidson R.M."/>
            <person name="Lin H."/>
            <person name="Quesada-Ocampo L."/>
            <person name="Vaillancourt B."/>
            <person name="Sakai H."/>
            <person name="Lee S.S."/>
            <person name="Kim J."/>
            <person name="Numa H."/>
            <person name="Itoh T."/>
            <person name="Buell C.R."/>
            <person name="Matsumoto T."/>
        </authorList>
    </citation>
    <scope>NUCLEOTIDE SEQUENCE [LARGE SCALE GENOMIC DNA]</scope>
    <source>
        <strain evidence="2">cv. Nipponbare</strain>
    </source>
</reference>
<sequence length="87" mass="9352">MFVLLMLPCTSLGVPLPRRLAWWMYARPCAAAEAMRIHAAQSSGPPTMVACNGMSQQQVFDEQLLVAGVVVGVHWHDAGAESGMGQL</sequence>
<evidence type="ECO:0000313" key="2">
    <source>
        <dbReference type="Proteomes" id="UP000059680"/>
    </source>
</evidence>
<dbReference type="PaxDb" id="39947-A0A0P0WJJ0"/>
<proteinExistence type="predicted"/>